<dbReference type="EMBL" id="PDZR01000003">
    <property type="protein sequence ID" value="PNG27058.1"/>
    <property type="molecule type" value="Genomic_DNA"/>
</dbReference>
<dbReference type="SUPFAM" id="SSF52540">
    <property type="entry name" value="P-loop containing nucleoside triphosphate hydrolases"/>
    <property type="match status" value="2"/>
</dbReference>
<dbReference type="PROSITE" id="PS50893">
    <property type="entry name" value="ABC_TRANSPORTER_2"/>
    <property type="match status" value="2"/>
</dbReference>
<dbReference type="Pfam" id="PF00005">
    <property type="entry name" value="ABC_tran"/>
    <property type="match status" value="2"/>
</dbReference>
<evidence type="ECO:0000256" key="2">
    <source>
        <dbReference type="ARBA" id="ARBA00005417"/>
    </source>
</evidence>
<comment type="subcellular location">
    <subcellularLocation>
        <location evidence="1">Cell inner membrane</location>
        <topology evidence="1">Peripheral membrane protein</topology>
    </subcellularLocation>
</comment>
<dbReference type="InterPro" id="IPR013563">
    <property type="entry name" value="Oligopep_ABC_C"/>
</dbReference>
<evidence type="ECO:0000313" key="8">
    <source>
        <dbReference type="Proteomes" id="UP000236286"/>
    </source>
</evidence>
<dbReference type="Proteomes" id="UP000236286">
    <property type="component" value="Unassembled WGS sequence"/>
</dbReference>
<dbReference type="SMART" id="SM00382">
    <property type="entry name" value="AAA"/>
    <property type="match status" value="2"/>
</dbReference>
<comment type="caution">
    <text evidence="7">The sequence shown here is derived from an EMBL/GenBank/DDBJ whole genome shotgun (WGS) entry which is preliminary data.</text>
</comment>
<dbReference type="FunFam" id="3.40.50.300:FF:000016">
    <property type="entry name" value="Oligopeptide ABC transporter ATP-binding component"/>
    <property type="match status" value="1"/>
</dbReference>
<accession>A0A2J7TJV5</accession>
<dbReference type="PANTHER" id="PTHR43776">
    <property type="entry name" value="TRANSPORT ATP-BINDING PROTEIN"/>
    <property type="match status" value="1"/>
</dbReference>
<dbReference type="GO" id="GO:0005886">
    <property type="term" value="C:plasma membrane"/>
    <property type="evidence" value="ECO:0007669"/>
    <property type="project" value="UniProtKB-SubCell"/>
</dbReference>
<name>A0A2J7TJV5_METSI</name>
<proteinExistence type="inferred from homology"/>
<dbReference type="GO" id="GO:0005524">
    <property type="term" value="F:ATP binding"/>
    <property type="evidence" value="ECO:0007669"/>
    <property type="project" value="UniProtKB-KW"/>
</dbReference>
<dbReference type="GO" id="GO:0015833">
    <property type="term" value="P:peptide transport"/>
    <property type="evidence" value="ECO:0007669"/>
    <property type="project" value="InterPro"/>
</dbReference>
<keyword evidence="3" id="KW-0813">Transport</keyword>
<keyword evidence="4" id="KW-0547">Nucleotide-binding</keyword>
<evidence type="ECO:0000256" key="1">
    <source>
        <dbReference type="ARBA" id="ARBA00004417"/>
    </source>
</evidence>
<dbReference type="InterPro" id="IPR003593">
    <property type="entry name" value="AAA+_ATPase"/>
</dbReference>
<protein>
    <submittedName>
        <fullName evidence="7">Microcin ABC transporter ATP-binding protein</fullName>
    </submittedName>
</protein>
<dbReference type="InterPro" id="IPR017871">
    <property type="entry name" value="ABC_transporter-like_CS"/>
</dbReference>
<feature type="domain" description="ABC transporter" evidence="6">
    <location>
        <begin position="270"/>
        <end position="519"/>
    </location>
</feature>
<dbReference type="GO" id="GO:0016887">
    <property type="term" value="F:ATP hydrolysis activity"/>
    <property type="evidence" value="ECO:0007669"/>
    <property type="project" value="InterPro"/>
</dbReference>
<dbReference type="PROSITE" id="PS00211">
    <property type="entry name" value="ABC_TRANSPORTER_1"/>
    <property type="match status" value="2"/>
</dbReference>
<dbReference type="RefSeq" id="WP_102842647.1">
    <property type="nucleotide sequence ID" value="NZ_PDZR01000003.1"/>
</dbReference>
<evidence type="ECO:0000256" key="5">
    <source>
        <dbReference type="ARBA" id="ARBA00022840"/>
    </source>
</evidence>
<comment type="similarity">
    <text evidence="2">Belongs to the ABC transporter superfamily.</text>
</comment>
<dbReference type="AlphaFoldDB" id="A0A2J7TJV5"/>
<dbReference type="InterPro" id="IPR003439">
    <property type="entry name" value="ABC_transporter-like_ATP-bd"/>
</dbReference>
<organism evidence="7 8">
    <name type="scientific">Methylocella silvestris</name>
    <dbReference type="NCBI Taxonomy" id="199596"/>
    <lineage>
        <taxon>Bacteria</taxon>
        <taxon>Pseudomonadati</taxon>
        <taxon>Pseudomonadota</taxon>
        <taxon>Alphaproteobacteria</taxon>
        <taxon>Hyphomicrobiales</taxon>
        <taxon>Beijerinckiaceae</taxon>
        <taxon>Methylocella</taxon>
    </lineage>
</organism>
<keyword evidence="5 7" id="KW-0067">ATP-binding</keyword>
<evidence type="ECO:0000256" key="3">
    <source>
        <dbReference type="ARBA" id="ARBA00022448"/>
    </source>
</evidence>
<dbReference type="NCBIfam" id="NF008453">
    <property type="entry name" value="PRK11308.1"/>
    <property type="match status" value="2"/>
</dbReference>
<reference evidence="7 8" key="1">
    <citation type="submission" date="2017-10" db="EMBL/GenBank/DDBJ databases">
        <title>Genome announcement of Methylocella silvestris TVC from permafrost.</title>
        <authorList>
            <person name="Wang J."/>
            <person name="Geng K."/>
            <person name="Ul-Haque F."/>
            <person name="Crombie A.T."/>
            <person name="Street L.E."/>
            <person name="Wookey P.A."/>
            <person name="Murrell J.C."/>
            <person name="Pratscher J."/>
        </authorList>
    </citation>
    <scope>NUCLEOTIDE SEQUENCE [LARGE SCALE GENOMIC DNA]</scope>
    <source>
        <strain evidence="7 8">TVC</strain>
    </source>
</reference>
<dbReference type="InterPro" id="IPR027417">
    <property type="entry name" value="P-loop_NTPase"/>
</dbReference>
<dbReference type="PANTHER" id="PTHR43776:SF7">
    <property type="entry name" value="D,D-DIPEPTIDE TRANSPORT ATP-BINDING PROTEIN DDPF-RELATED"/>
    <property type="match status" value="1"/>
</dbReference>
<feature type="domain" description="ABC transporter" evidence="6">
    <location>
        <begin position="7"/>
        <end position="252"/>
    </location>
</feature>
<dbReference type="CDD" id="cd03257">
    <property type="entry name" value="ABC_NikE_OppD_transporters"/>
    <property type="match status" value="2"/>
</dbReference>
<sequence length="537" mass="58168">MSEPPLLEFANLCVSYGGRRIVDEVSFTLARGETAALVGASGSGKSQTALAALRLLPPQVRTSGRVAFEGEDLLSLPERRLNAIRGRRVAMIFQEPMSALDPLFTVGSQIAAVLRLQAGFSRGQALTRAAELLDLVGIDAPKERLSAFPHQLSGGQRQRVSIAMAIACEPDALIADEPTTALDVTVAARILDLLGELRARLGLAMIFISHDLQLVRRLASRVYVMDAGRIVEAGATEAVFCNPQHSATQGLIVAAPSPRARRPDPAPEILRAENLSVAYRRRGGWFAGRSEVKVLDAVTLSLKRGRTLGVVGESGAGKSTLGRAILRLVPASGAICFEGRDIGGLDETGMRPLRRAMQMVFQDPYGALSPRMRIGDIVSEGLLIHEPALSRRARDGRAAQALEEVSIDPARRDRRPREFSGGQRQRIAIARAMILRPRLVVLDEPTSALDRATQMDILRLLRDLQEAHGLAYVLISHDLKTIEAMADDIAVMKNGCIVEQGPAAQILGSPRDPYTRSLMQAAFDTHGGRQDFSSRRC</sequence>
<gene>
    <name evidence="7" type="ORF">CR492_05000</name>
</gene>
<dbReference type="NCBIfam" id="NF007739">
    <property type="entry name" value="PRK10419.1"/>
    <property type="match status" value="2"/>
</dbReference>
<evidence type="ECO:0000313" key="7">
    <source>
        <dbReference type="EMBL" id="PNG27058.1"/>
    </source>
</evidence>
<dbReference type="OrthoDB" id="9802264at2"/>
<dbReference type="InterPro" id="IPR050319">
    <property type="entry name" value="ABC_transp_ATP-bind"/>
</dbReference>
<dbReference type="Gene3D" id="3.40.50.300">
    <property type="entry name" value="P-loop containing nucleotide triphosphate hydrolases"/>
    <property type="match status" value="2"/>
</dbReference>
<evidence type="ECO:0000256" key="4">
    <source>
        <dbReference type="ARBA" id="ARBA00022741"/>
    </source>
</evidence>
<dbReference type="GO" id="GO:0055085">
    <property type="term" value="P:transmembrane transport"/>
    <property type="evidence" value="ECO:0007669"/>
    <property type="project" value="UniProtKB-ARBA"/>
</dbReference>
<dbReference type="Pfam" id="PF08352">
    <property type="entry name" value="oligo_HPY"/>
    <property type="match status" value="2"/>
</dbReference>
<evidence type="ECO:0000259" key="6">
    <source>
        <dbReference type="PROSITE" id="PS50893"/>
    </source>
</evidence>